<dbReference type="RefSeq" id="WP_162444372.1">
    <property type="nucleotide sequence ID" value="NZ_CP048222.1"/>
</dbReference>
<dbReference type="InterPro" id="IPR028994">
    <property type="entry name" value="Integrin_alpha_N"/>
</dbReference>
<dbReference type="Proteomes" id="UP000480178">
    <property type="component" value="Chromosome"/>
</dbReference>
<dbReference type="AlphaFoldDB" id="A0A6C0GK03"/>
<keyword evidence="1" id="KW-0732">Signal</keyword>
<sequence length="486" mass="55333">MAQGICGSCHLFPEPELLDKKTWQKGVLPQMAMRLGFISLKDNPYEQFSSQEIRLIIKSMVFPSQPIVDSATWNRIVNYYISLAPEKPLPQMQKNPVKSEWHAFLPTETKLFPAKTPAITMVKYNPAKKLWFLGNRENRLYTLNNHFEITDSLLLDSPASDITYGPDHQPYVLTMGKMDPNELQAGKLVAIKPATTKKATHTILDSLSRPVHISTADLDNDGLQDKVICEFGNYTGKLVWFQQLKNGAYKEHILKQAPGALKTIIVDINNDRKPDIMTLMAQGNEGIFIYINRGEGYFEEKALLRFPPVYGSSDFELADFNSDGFIDIVYTNGDNADYSYSLKNYHGVRIFLNDGKNRFRQEWFYPLYGASKVLARDFDEDGDLDMSAISFFPDYENAPDEGFIYFENKGQLTFEPYTFKNASRGRWLTMEAGDVDDDNDLDIVLGSFVFSVIPAPKMYQQQWKKTGAEAIVLINQKKAPTPLHQQ</sequence>
<dbReference type="KEGG" id="rhoz:GXP67_17780"/>
<dbReference type="Pfam" id="PF13517">
    <property type="entry name" value="FG-GAP_3"/>
    <property type="match status" value="1"/>
</dbReference>
<name>A0A6C0GK03_9BACT</name>
<accession>A0A6C0GK03</accession>
<dbReference type="InterPro" id="IPR013517">
    <property type="entry name" value="FG-GAP"/>
</dbReference>
<protein>
    <submittedName>
        <fullName evidence="2">VCBS repeat-containing protein</fullName>
    </submittedName>
</protein>
<dbReference type="EMBL" id="CP048222">
    <property type="protein sequence ID" value="QHT68358.1"/>
    <property type="molecule type" value="Genomic_DNA"/>
</dbReference>
<evidence type="ECO:0000313" key="2">
    <source>
        <dbReference type="EMBL" id="QHT68358.1"/>
    </source>
</evidence>
<reference evidence="2 3" key="1">
    <citation type="submission" date="2020-01" db="EMBL/GenBank/DDBJ databases">
        <authorList>
            <person name="Kim M.K."/>
        </authorList>
    </citation>
    <scope>NUCLEOTIDE SEQUENCE [LARGE SCALE GENOMIC DNA]</scope>
    <source>
        <strain evidence="2 3">172606-1</strain>
    </source>
</reference>
<keyword evidence="3" id="KW-1185">Reference proteome</keyword>
<evidence type="ECO:0000256" key="1">
    <source>
        <dbReference type="ARBA" id="ARBA00022729"/>
    </source>
</evidence>
<proteinExistence type="predicted"/>
<gene>
    <name evidence="2" type="ORF">GXP67_17780</name>
</gene>
<dbReference type="SUPFAM" id="SSF69318">
    <property type="entry name" value="Integrin alpha N-terminal domain"/>
    <property type="match status" value="1"/>
</dbReference>
<evidence type="ECO:0000313" key="3">
    <source>
        <dbReference type="Proteomes" id="UP000480178"/>
    </source>
</evidence>
<organism evidence="2 3">
    <name type="scientific">Rhodocytophaga rosea</name>
    <dbReference type="NCBI Taxonomy" id="2704465"/>
    <lineage>
        <taxon>Bacteria</taxon>
        <taxon>Pseudomonadati</taxon>
        <taxon>Bacteroidota</taxon>
        <taxon>Cytophagia</taxon>
        <taxon>Cytophagales</taxon>
        <taxon>Rhodocytophagaceae</taxon>
        <taxon>Rhodocytophaga</taxon>
    </lineage>
</organism>
<dbReference type="Gene3D" id="2.130.10.130">
    <property type="entry name" value="Integrin alpha, N-terminal"/>
    <property type="match status" value="1"/>
</dbReference>
<dbReference type="PANTHER" id="PTHR44103">
    <property type="entry name" value="PROPROTEIN CONVERTASE P"/>
    <property type="match status" value="1"/>
</dbReference>
<dbReference type="PANTHER" id="PTHR44103:SF1">
    <property type="entry name" value="PROPROTEIN CONVERTASE P"/>
    <property type="match status" value="1"/>
</dbReference>